<evidence type="ECO:0000313" key="2">
    <source>
        <dbReference type="Proteomes" id="UP001271769"/>
    </source>
</evidence>
<dbReference type="Proteomes" id="UP001271769">
    <property type="component" value="Unassembled WGS sequence"/>
</dbReference>
<dbReference type="EMBL" id="JAXCLX010000003">
    <property type="protein sequence ID" value="MDY0873689.1"/>
    <property type="molecule type" value="Genomic_DNA"/>
</dbReference>
<reference evidence="1 2" key="1">
    <citation type="journal article" date="2013" name="Antonie Van Leeuwenhoek">
        <title>Dongia rigui sp. nov., isolated from freshwater of a large wetland in Korea.</title>
        <authorList>
            <person name="Baik K.S."/>
            <person name="Hwang Y.M."/>
            <person name="Choi J.S."/>
            <person name="Kwon J."/>
            <person name="Seong C.N."/>
        </authorList>
    </citation>
    <scope>NUCLEOTIDE SEQUENCE [LARGE SCALE GENOMIC DNA]</scope>
    <source>
        <strain evidence="1 2">04SU4-P</strain>
    </source>
</reference>
<accession>A0ABU5E252</accession>
<comment type="caution">
    <text evidence="1">The sequence shown here is derived from an EMBL/GenBank/DDBJ whole genome shotgun (WGS) entry which is preliminary data.</text>
</comment>
<keyword evidence="2" id="KW-1185">Reference proteome</keyword>
<proteinExistence type="predicted"/>
<name>A0ABU5E252_9PROT</name>
<gene>
    <name evidence="1" type="ORF">SMD31_17240</name>
</gene>
<dbReference type="RefSeq" id="WP_320502163.1">
    <property type="nucleotide sequence ID" value="NZ_JAXCLX010000003.1"/>
</dbReference>
<evidence type="ECO:0000313" key="1">
    <source>
        <dbReference type="EMBL" id="MDY0873689.1"/>
    </source>
</evidence>
<organism evidence="1 2">
    <name type="scientific">Dongia rigui</name>
    <dbReference type="NCBI Taxonomy" id="940149"/>
    <lineage>
        <taxon>Bacteria</taxon>
        <taxon>Pseudomonadati</taxon>
        <taxon>Pseudomonadota</taxon>
        <taxon>Alphaproteobacteria</taxon>
        <taxon>Rhodospirillales</taxon>
        <taxon>Dongiaceae</taxon>
        <taxon>Dongia</taxon>
    </lineage>
</organism>
<sequence length="85" mass="9389">MDGTQGESGKIAKARRAAIAAEIERLRTTWQIVQARIDLYAGQPEMTDRLLPLIIEGDRLSLMIEQLERAKAAGRPTPTNPAIPH</sequence>
<protein>
    <submittedName>
        <fullName evidence="1">Uncharacterized protein</fullName>
    </submittedName>
</protein>